<dbReference type="InterPro" id="IPR003675">
    <property type="entry name" value="Rce1/LyrA-like_dom"/>
</dbReference>
<dbReference type="AlphaFoldDB" id="A0A2H5Y9P3"/>
<protein>
    <recommendedName>
        <fullName evidence="2">CAAX prenyl protease 2/Lysostaphin resistance protein A-like domain-containing protein</fullName>
    </recommendedName>
</protein>
<evidence type="ECO:0000313" key="4">
    <source>
        <dbReference type="Proteomes" id="UP000236642"/>
    </source>
</evidence>
<name>A0A2H5Y9P3_9CHLR</name>
<feature type="transmembrane region" description="Helical" evidence="1">
    <location>
        <begin position="110"/>
        <end position="130"/>
    </location>
</feature>
<gene>
    <name evidence="3" type="ORF">HRbin22_02440</name>
</gene>
<comment type="caution">
    <text evidence="3">The sequence shown here is derived from an EMBL/GenBank/DDBJ whole genome shotgun (WGS) entry which is preliminary data.</text>
</comment>
<organism evidence="3 4">
    <name type="scientific">Candidatus Thermoflexus japonica</name>
    <dbReference type="NCBI Taxonomy" id="2035417"/>
    <lineage>
        <taxon>Bacteria</taxon>
        <taxon>Bacillati</taxon>
        <taxon>Chloroflexota</taxon>
        <taxon>Thermoflexia</taxon>
        <taxon>Thermoflexales</taxon>
        <taxon>Thermoflexaceae</taxon>
        <taxon>Thermoflexus</taxon>
    </lineage>
</organism>
<reference evidence="4" key="1">
    <citation type="submission" date="2017-09" db="EMBL/GenBank/DDBJ databases">
        <title>Metaegenomics of thermophilic ammonia-oxidizing enrichment culture.</title>
        <authorList>
            <person name="Kato S."/>
            <person name="Suzuki K."/>
        </authorList>
    </citation>
    <scope>NUCLEOTIDE SEQUENCE [LARGE SCALE GENOMIC DNA]</scope>
</reference>
<accession>A0A2H5Y9P3</accession>
<feature type="domain" description="CAAX prenyl protease 2/Lysostaphin resistance protein A-like" evidence="2">
    <location>
        <begin position="153"/>
        <end position="248"/>
    </location>
</feature>
<dbReference type="GO" id="GO:0080120">
    <property type="term" value="P:CAAX-box protein maturation"/>
    <property type="evidence" value="ECO:0007669"/>
    <property type="project" value="UniProtKB-ARBA"/>
</dbReference>
<feature type="transmembrane region" description="Helical" evidence="1">
    <location>
        <begin position="237"/>
        <end position="260"/>
    </location>
</feature>
<keyword evidence="1" id="KW-0472">Membrane</keyword>
<feature type="transmembrane region" description="Helical" evidence="1">
    <location>
        <begin position="20"/>
        <end position="50"/>
    </location>
</feature>
<feature type="transmembrane region" description="Helical" evidence="1">
    <location>
        <begin position="213"/>
        <end position="231"/>
    </location>
</feature>
<keyword evidence="1" id="KW-0812">Transmembrane</keyword>
<sequence>MAATRPPRSSSEELEPAPPWGIGLALTALAYFLMVQFMLGVLVFLIYWVLFNPGQPFEDAFRHAAASGRFMGLANGLIYLFILLTVMAGLRLWVRGPLGPALRLVPPVRIPLWATPFLALGLGVALDAVTMALGRPVIPETLAPLFRGRDPLGWAAMGFLTVVVGPPTEELLFRGLLYPALAARVGPMFSIYLVSLIFALFHLFTYGGTADQWFWIAQAFLVGLALTGLRARTRSLWPSIVMHMTLNLYATVEAIFLLNFRA</sequence>
<evidence type="ECO:0000256" key="1">
    <source>
        <dbReference type="SAM" id="Phobius"/>
    </source>
</evidence>
<feature type="transmembrane region" description="Helical" evidence="1">
    <location>
        <begin position="70"/>
        <end position="90"/>
    </location>
</feature>
<evidence type="ECO:0000259" key="2">
    <source>
        <dbReference type="Pfam" id="PF02517"/>
    </source>
</evidence>
<dbReference type="Proteomes" id="UP000236642">
    <property type="component" value="Unassembled WGS sequence"/>
</dbReference>
<keyword evidence="1" id="KW-1133">Transmembrane helix</keyword>
<dbReference type="PANTHER" id="PTHR36435:SF1">
    <property type="entry name" value="CAAX AMINO TERMINAL PROTEASE FAMILY PROTEIN"/>
    <property type="match status" value="1"/>
</dbReference>
<dbReference type="Pfam" id="PF02517">
    <property type="entry name" value="Rce1-like"/>
    <property type="match status" value="1"/>
</dbReference>
<feature type="transmembrane region" description="Helical" evidence="1">
    <location>
        <begin position="188"/>
        <end position="206"/>
    </location>
</feature>
<dbReference type="PANTHER" id="PTHR36435">
    <property type="entry name" value="SLR1288 PROTEIN"/>
    <property type="match status" value="1"/>
</dbReference>
<dbReference type="EMBL" id="BEHY01000118">
    <property type="protein sequence ID" value="GBD10175.1"/>
    <property type="molecule type" value="Genomic_DNA"/>
</dbReference>
<evidence type="ECO:0000313" key="3">
    <source>
        <dbReference type="EMBL" id="GBD10175.1"/>
    </source>
</evidence>
<dbReference type="GO" id="GO:0004175">
    <property type="term" value="F:endopeptidase activity"/>
    <property type="evidence" value="ECO:0007669"/>
    <property type="project" value="UniProtKB-ARBA"/>
</dbReference>
<proteinExistence type="predicted"/>
<dbReference type="InterPro" id="IPR052710">
    <property type="entry name" value="CAAX_protease"/>
</dbReference>